<dbReference type="STRING" id="1465490.SAMN05444277_11575"/>
<gene>
    <name evidence="2" type="ORF">SAMN05444277_11575</name>
</gene>
<evidence type="ECO:0000259" key="1">
    <source>
        <dbReference type="Pfam" id="PF13472"/>
    </source>
</evidence>
<feature type="domain" description="SGNH hydrolase-type esterase" evidence="1">
    <location>
        <begin position="54"/>
        <end position="230"/>
    </location>
</feature>
<reference evidence="2 3" key="1">
    <citation type="submission" date="2016-10" db="EMBL/GenBank/DDBJ databases">
        <authorList>
            <person name="de Groot N.N."/>
        </authorList>
    </citation>
    <scope>NUCLEOTIDE SEQUENCE [LARGE SCALE GENOMIC DNA]</scope>
    <source>
        <strain evidence="2 3">DSM 28286</strain>
    </source>
</reference>
<dbReference type="Pfam" id="PF13472">
    <property type="entry name" value="Lipase_GDSL_2"/>
    <property type="match status" value="1"/>
</dbReference>
<dbReference type="Proteomes" id="UP000199031">
    <property type="component" value="Unassembled WGS sequence"/>
</dbReference>
<dbReference type="SUPFAM" id="SSF52266">
    <property type="entry name" value="SGNH hydrolase"/>
    <property type="match status" value="1"/>
</dbReference>
<sequence>MCLKIYIIAVLQLALFWLITGCIKQSENPGNIAPRNNDTPMHDTSHTGNFSWLALGDSYTIGESVSAAERFPAQTIALLTGDTISFSDPEYIAVTGWTTQNLLDGIIQKNPQSSFDVVSLLIGVNDQYQHFDTAGYRTRFTACLEKAIELAGNKERVFVLSIPDYSVTPFAQQMDRAQISKEIDEFNMINKAVTLSYNISYTDITPLTREAENDNTLIALDGLHPSGKEYAKWAALLAPQIQKILQ</sequence>
<dbReference type="InterPro" id="IPR036514">
    <property type="entry name" value="SGNH_hydro_sf"/>
</dbReference>
<accession>A0A1I5Z2D9</accession>
<dbReference type="AlphaFoldDB" id="A0A1I5Z2D9"/>
<dbReference type="InterPro" id="IPR013830">
    <property type="entry name" value="SGNH_hydro"/>
</dbReference>
<dbReference type="CDD" id="cd01832">
    <property type="entry name" value="SGNH_hydrolase_like_1"/>
    <property type="match status" value="1"/>
</dbReference>
<protein>
    <submittedName>
        <fullName evidence="2">Lysophospholipase L1</fullName>
    </submittedName>
</protein>
<evidence type="ECO:0000313" key="3">
    <source>
        <dbReference type="Proteomes" id="UP000199031"/>
    </source>
</evidence>
<dbReference type="PROSITE" id="PS51257">
    <property type="entry name" value="PROKAR_LIPOPROTEIN"/>
    <property type="match status" value="1"/>
</dbReference>
<evidence type="ECO:0000313" key="2">
    <source>
        <dbReference type="EMBL" id="SFQ50257.1"/>
    </source>
</evidence>
<dbReference type="Gene3D" id="3.40.50.1110">
    <property type="entry name" value="SGNH hydrolase"/>
    <property type="match status" value="1"/>
</dbReference>
<dbReference type="GO" id="GO:0016788">
    <property type="term" value="F:hydrolase activity, acting on ester bonds"/>
    <property type="evidence" value="ECO:0007669"/>
    <property type="project" value="UniProtKB-ARBA"/>
</dbReference>
<proteinExistence type="predicted"/>
<keyword evidence="3" id="KW-1185">Reference proteome</keyword>
<dbReference type="RefSeq" id="WP_218148565.1">
    <property type="nucleotide sequence ID" value="NZ_FOXQ01000015.1"/>
</dbReference>
<organism evidence="2 3">
    <name type="scientific">Parafilimonas terrae</name>
    <dbReference type="NCBI Taxonomy" id="1465490"/>
    <lineage>
        <taxon>Bacteria</taxon>
        <taxon>Pseudomonadati</taxon>
        <taxon>Bacteroidota</taxon>
        <taxon>Chitinophagia</taxon>
        <taxon>Chitinophagales</taxon>
        <taxon>Chitinophagaceae</taxon>
        <taxon>Parafilimonas</taxon>
    </lineage>
</organism>
<name>A0A1I5Z2D9_9BACT</name>
<dbReference type="EMBL" id="FOXQ01000015">
    <property type="protein sequence ID" value="SFQ50257.1"/>
    <property type="molecule type" value="Genomic_DNA"/>
</dbReference>